<reference evidence="1" key="1">
    <citation type="journal article" date="2021" name="Proc. Natl. Acad. Sci. U.S.A.">
        <title>A Catalog of Tens of Thousands of Viruses from Human Metagenomes Reveals Hidden Associations with Chronic Diseases.</title>
        <authorList>
            <person name="Tisza M.J."/>
            <person name="Buck C.B."/>
        </authorList>
    </citation>
    <scope>NUCLEOTIDE SEQUENCE</scope>
    <source>
        <strain evidence="1">Cti7t8</strain>
    </source>
</reference>
<sequence>MRKLDLRAAEDTTKFNSMEIRIKKAEDTVAGDHKVVEQIDQKIADAESRAKAETTRQVKSAYDDLGLKVANRYTKEESDSRYILKNAAAPELCAVIVGTSNVVQGKWPTLMCRAMGITEKNFAIGGTGIAQGADNFQVQMNRAIADGSFSNDNVKYVVIADCGNDAMQEIDIYNGLVTCISDAKRAFKNARIVVFSAVWAWSNLHILAKSKNGLANCLSAMQEVCGNYGAEYVGTEYWCLGYAKYFTEGQIHLNSTGDIRFATLAGNYLQYGNEPIPVSQNYRIGLSGGASHSDTPLTLRLSGGLVSLSGIITGQSIATGADLGMIPEWAAPRATVNGNARGGASGTDDIPFQIHPNQHLQTWKGWSGNLNISATWSTL</sequence>
<dbReference type="GO" id="GO:0016787">
    <property type="term" value="F:hydrolase activity"/>
    <property type="evidence" value="ECO:0007669"/>
    <property type="project" value="UniProtKB-KW"/>
</dbReference>
<organism evidence="1">
    <name type="scientific">Podoviridae sp. cti7t8</name>
    <dbReference type="NCBI Taxonomy" id="2823560"/>
    <lineage>
        <taxon>Viruses</taxon>
        <taxon>Duplodnaviria</taxon>
        <taxon>Heunggongvirae</taxon>
        <taxon>Uroviricota</taxon>
        <taxon>Caudoviricetes</taxon>
    </lineage>
</organism>
<name>A0A8S5LFS3_9CAUD</name>
<accession>A0A8S5LFS3</accession>
<protein>
    <submittedName>
        <fullName evidence="1">Hydrolase</fullName>
    </submittedName>
</protein>
<dbReference type="SUPFAM" id="SSF52266">
    <property type="entry name" value="SGNH hydrolase"/>
    <property type="match status" value="1"/>
</dbReference>
<dbReference type="EMBL" id="BK014707">
    <property type="protein sequence ID" value="DAD68731.1"/>
    <property type="molecule type" value="Genomic_DNA"/>
</dbReference>
<keyword evidence="1" id="KW-0378">Hydrolase</keyword>
<dbReference type="InterPro" id="IPR036514">
    <property type="entry name" value="SGNH_hydro_sf"/>
</dbReference>
<evidence type="ECO:0000313" key="1">
    <source>
        <dbReference type="EMBL" id="DAD68731.1"/>
    </source>
</evidence>
<proteinExistence type="predicted"/>
<dbReference type="Gene3D" id="3.40.50.1110">
    <property type="entry name" value="SGNH hydrolase"/>
    <property type="match status" value="1"/>
</dbReference>